<feature type="coiled-coil region" evidence="1">
    <location>
        <begin position="544"/>
        <end position="585"/>
    </location>
</feature>
<comment type="caution">
    <text evidence="4">The sequence shown here is derived from an EMBL/GenBank/DDBJ whole genome shotgun (WGS) entry which is preliminary data.</text>
</comment>
<reference evidence="4 5" key="1">
    <citation type="journal article" date="2018" name="BMC Genomics">
        <title>Genomic comparison of Trypanosoma conorhini and Trypanosoma rangeli to Trypanosoma cruzi strains of high and low virulence.</title>
        <authorList>
            <person name="Bradwell K.R."/>
            <person name="Koparde V.N."/>
            <person name="Matveyev A.V."/>
            <person name="Serrano M.G."/>
            <person name="Alves J.M."/>
            <person name="Parikh H."/>
            <person name="Huang B."/>
            <person name="Lee V."/>
            <person name="Espinosa-Alvarez O."/>
            <person name="Ortiz P.A."/>
            <person name="Costa-Martins A.G."/>
            <person name="Teixeira M.M."/>
            <person name="Buck G.A."/>
        </authorList>
    </citation>
    <scope>NUCLEOTIDE SEQUENCE [LARGE SCALE GENOMIC DNA]</scope>
    <source>
        <strain evidence="4 5">025E</strain>
    </source>
</reference>
<keyword evidence="5" id="KW-1185">Reference proteome</keyword>
<dbReference type="RefSeq" id="XP_029230055.1">
    <property type="nucleotide sequence ID" value="XM_029369816.1"/>
</dbReference>
<dbReference type="OrthoDB" id="272269at2759"/>
<dbReference type="Proteomes" id="UP000284403">
    <property type="component" value="Unassembled WGS sequence"/>
</dbReference>
<dbReference type="Pfam" id="PF26290">
    <property type="entry name" value="DUF8079"/>
    <property type="match status" value="1"/>
</dbReference>
<dbReference type="EMBL" id="MKKU01000124">
    <property type="protein sequence ID" value="RNF23145.1"/>
    <property type="molecule type" value="Genomic_DNA"/>
</dbReference>
<evidence type="ECO:0000313" key="4">
    <source>
        <dbReference type="EMBL" id="RNF23145.1"/>
    </source>
</evidence>
<evidence type="ECO:0000256" key="1">
    <source>
        <dbReference type="SAM" id="Coils"/>
    </source>
</evidence>
<proteinExistence type="predicted"/>
<feature type="compositionally biased region" description="Polar residues" evidence="2">
    <location>
        <begin position="433"/>
        <end position="443"/>
    </location>
</feature>
<dbReference type="InterPro" id="IPR057419">
    <property type="entry name" value="PH-like_2_kinetoplastida"/>
</dbReference>
<keyword evidence="1" id="KW-0175">Coiled coil</keyword>
<feature type="region of interest" description="Disordered" evidence="2">
    <location>
        <begin position="385"/>
        <end position="468"/>
    </location>
</feature>
<name>A0A422PZF6_9TRYP</name>
<evidence type="ECO:0000256" key="2">
    <source>
        <dbReference type="SAM" id="MobiDB-lite"/>
    </source>
</evidence>
<evidence type="ECO:0000313" key="5">
    <source>
        <dbReference type="Proteomes" id="UP000284403"/>
    </source>
</evidence>
<dbReference type="Pfam" id="PF25405">
    <property type="entry name" value="PH_30"/>
    <property type="match status" value="1"/>
</dbReference>
<protein>
    <recommendedName>
        <fullName evidence="3">PH-like domain-containing protein</fullName>
    </recommendedName>
</protein>
<accession>A0A422PZF6</accession>
<dbReference type="GeneID" id="40316504"/>
<dbReference type="InterPro" id="IPR058392">
    <property type="entry name" value="DUF8079"/>
</dbReference>
<feature type="domain" description="PH-like" evidence="3">
    <location>
        <begin position="256"/>
        <end position="363"/>
    </location>
</feature>
<dbReference type="AlphaFoldDB" id="A0A422PZF6"/>
<evidence type="ECO:0000259" key="3">
    <source>
        <dbReference type="Pfam" id="PF25405"/>
    </source>
</evidence>
<organism evidence="4 5">
    <name type="scientific">Trypanosoma conorhini</name>
    <dbReference type="NCBI Taxonomy" id="83891"/>
    <lineage>
        <taxon>Eukaryota</taxon>
        <taxon>Discoba</taxon>
        <taxon>Euglenozoa</taxon>
        <taxon>Kinetoplastea</taxon>
        <taxon>Metakinetoplastina</taxon>
        <taxon>Trypanosomatida</taxon>
        <taxon>Trypanosomatidae</taxon>
        <taxon>Trypanosoma</taxon>
    </lineage>
</organism>
<gene>
    <name evidence="4" type="ORF">Tco025E_02893</name>
</gene>
<sequence length="631" mass="70336">MASVEALLRLPTDEVQSCPPILADEDVLLVLSELETILRKSLYAVRYALVSPFSVFLHLLLQPAILECQEVSRALLVPVEEGRCIDLLADICATLLRAEQRTFRGKVNMEGFFELVQQLCASATLKDPLGVVLMPCFLTFLHVAVESEDDYRQCRACASVLITLIRGSKANKNRMSVECGRIGEALTKSNDIFFQMQCVEMLFRLYTHNRTVLSTSTLPEFLKKGVAELPNDANLLKSVQTLLDAYNMEYARFERLQFTALRIEAGGEEVCGHTSMYFSPLILVIMIPGCSGDNITIPYEHIRSVKLSKERKLGLRLHVIPARLSHLMSLESATETLMISLTQSTFSAIRSSGIHEWIAERKRRVPVSRIRQQLETAVLPTAAAPAAAVGNSHSRTASVQDPELVPGENGHFISHPAPCEAPENVSPKRGVNVPQQRIRSRPSSPKGKQPTTEAKAEKESEEANGVHGQALRQLHEAASHKLARMRQDCQGELQCAVDFMQEELEKMRRLNARERDEFEASVREDLIAVRESEAQVKARAAECVQSLNQELTEIQALSELLKGEVDKLRENLSAALKRSEAVEEESLVRLKSIVDEDMKSMEETLLHLVASTNPLSFLANYLTRKLDGSEA</sequence>